<feature type="transmembrane region" description="Helical" evidence="2">
    <location>
        <begin position="21"/>
        <end position="45"/>
    </location>
</feature>
<feature type="transmembrane region" description="Helical" evidence="2">
    <location>
        <begin position="313"/>
        <end position="334"/>
    </location>
</feature>
<dbReference type="SUPFAM" id="SSF103473">
    <property type="entry name" value="MFS general substrate transporter"/>
    <property type="match status" value="1"/>
</dbReference>
<dbReference type="InterPro" id="IPR036259">
    <property type="entry name" value="MFS_trans_sf"/>
</dbReference>
<evidence type="ECO:0000256" key="1">
    <source>
        <dbReference type="SAM" id="MobiDB-lite"/>
    </source>
</evidence>
<evidence type="ECO:0000313" key="4">
    <source>
        <dbReference type="Proteomes" id="UP000579647"/>
    </source>
</evidence>
<keyword evidence="2" id="KW-1133">Transmembrane helix</keyword>
<sequence>MPSPDRAPTYRAVLRVTGVPRFLTPAMLGRLSYGMVSLALILAVVHTTGSYARLGLVMGLFGLTVAVLSPLRASLIDRHGLLRALLPMALLHALALLGLAAASWNPGAHLGTLVVLAAVAGACAPPLGPVTRSVWSHLITDRGLLQRAYSLDTVTEELIFFTGPLLLGALMWVWPPSAGLALGAVLVVSGTVGLVTSAAARSMDAARTGPGSATEPAPKPDPGAGRARGPKPTARGGFLSAVAISGAAGLTLGSAVLLNVAFAERQTAGSALGGLAYGALAWRTGTRTRLALLGLALGGGVAAAALVPGVPALVALLFVVGVFGAPLLTTAYLLADESVAPGYRTRAGNWVNTAYNAGSTVGGAGVGLFLTVAPPSAGYPLIGAVLVLVAATVLLTARRTAAPRPGTSGLRMAVLRTAAGGSAPSATRSRRRR</sequence>
<organism evidence="3 4">
    <name type="scientific">Nocardiopsis metallicus</name>
    <dbReference type="NCBI Taxonomy" id="179819"/>
    <lineage>
        <taxon>Bacteria</taxon>
        <taxon>Bacillati</taxon>
        <taxon>Actinomycetota</taxon>
        <taxon>Actinomycetes</taxon>
        <taxon>Streptosporangiales</taxon>
        <taxon>Nocardiopsidaceae</taxon>
        <taxon>Nocardiopsis</taxon>
    </lineage>
</organism>
<feature type="transmembrane region" description="Helical" evidence="2">
    <location>
        <begin position="379"/>
        <end position="397"/>
    </location>
</feature>
<name>A0A840WIN7_9ACTN</name>
<keyword evidence="2" id="KW-0472">Membrane</keyword>
<feature type="transmembrane region" description="Helical" evidence="2">
    <location>
        <begin position="267"/>
        <end position="283"/>
    </location>
</feature>
<keyword evidence="4" id="KW-1185">Reference proteome</keyword>
<feature type="transmembrane region" description="Helical" evidence="2">
    <location>
        <begin position="238"/>
        <end position="261"/>
    </location>
</feature>
<gene>
    <name evidence="3" type="ORF">HNR07_002684</name>
</gene>
<dbReference type="Gene3D" id="1.20.1250.20">
    <property type="entry name" value="MFS general substrate transporter like domains"/>
    <property type="match status" value="1"/>
</dbReference>
<feature type="transmembrane region" description="Helical" evidence="2">
    <location>
        <begin position="81"/>
        <end position="102"/>
    </location>
</feature>
<dbReference type="InterPro" id="IPR011701">
    <property type="entry name" value="MFS"/>
</dbReference>
<accession>A0A840WIN7</accession>
<feature type="transmembrane region" description="Helical" evidence="2">
    <location>
        <begin position="290"/>
        <end position="307"/>
    </location>
</feature>
<dbReference type="AlphaFoldDB" id="A0A840WIN7"/>
<evidence type="ECO:0000313" key="3">
    <source>
        <dbReference type="EMBL" id="MBB5491547.1"/>
    </source>
</evidence>
<keyword evidence="2" id="KW-0812">Transmembrane</keyword>
<dbReference type="Proteomes" id="UP000579647">
    <property type="component" value="Unassembled WGS sequence"/>
</dbReference>
<feature type="region of interest" description="Disordered" evidence="1">
    <location>
        <begin position="205"/>
        <end position="231"/>
    </location>
</feature>
<feature type="transmembrane region" description="Helical" evidence="2">
    <location>
        <begin position="180"/>
        <end position="200"/>
    </location>
</feature>
<dbReference type="GO" id="GO:0022857">
    <property type="term" value="F:transmembrane transporter activity"/>
    <property type="evidence" value="ECO:0007669"/>
    <property type="project" value="InterPro"/>
</dbReference>
<protein>
    <submittedName>
        <fullName evidence="3">MFS family permease</fullName>
    </submittedName>
</protein>
<feature type="transmembrane region" description="Helical" evidence="2">
    <location>
        <begin position="51"/>
        <end position="69"/>
    </location>
</feature>
<dbReference type="Pfam" id="PF07690">
    <property type="entry name" value="MFS_1"/>
    <property type="match status" value="1"/>
</dbReference>
<evidence type="ECO:0000256" key="2">
    <source>
        <dbReference type="SAM" id="Phobius"/>
    </source>
</evidence>
<dbReference type="EMBL" id="JACHDO010000001">
    <property type="protein sequence ID" value="MBB5491547.1"/>
    <property type="molecule type" value="Genomic_DNA"/>
</dbReference>
<reference evidence="3 4" key="1">
    <citation type="submission" date="2020-08" db="EMBL/GenBank/DDBJ databases">
        <title>Sequencing the genomes of 1000 actinobacteria strains.</title>
        <authorList>
            <person name="Klenk H.-P."/>
        </authorList>
    </citation>
    <scope>NUCLEOTIDE SEQUENCE [LARGE SCALE GENOMIC DNA]</scope>
    <source>
        <strain evidence="3 4">DSM 44598</strain>
    </source>
</reference>
<feature type="transmembrane region" description="Helical" evidence="2">
    <location>
        <begin position="354"/>
        <end position="373"/>
    </location>
</feature>
<dbReference type="PANTHER" id="PTHR23542">
    <property type="match status" value="1"/>
</dbReference>
<dbReference type="PANTHER" id="PTHR23542:SF1">
    <property type="entry name" value="MAJOR FACILITATOR SUPERFAMILY (MFS) PROFILE DOMAIN-CONTAINING PROTEIN"/>
    <property type="match status" value="1"/>
</dbReference>
<feature type="transmembrane region" description="Helical" evidence="2">
    <location>
        <begin position="149"/>
        <end position="174"/>
    </location>
</feature>
<dbReference type="RefSeq" id="WP_184365215.1">
    <property type="nucleotide sequence ID" value="NZ_BAAAKM010000152.1"/>
</dbReference>
<proteinExistence type="predicted"/>
<feature type="transmembrane region" description="Helical" evidence="2">
    <location>
        <begin position="108"/>
        <end position="128"/>
    </location>
</feature>
<comment type="caution">
    <text evidence="3">The sequence shown here is derived from an EMBL/GenBank/DDBJ whole genome shotgun (WGS) entry which is preliminary data.</text>
</comment>